<accession>A0A0J1KBP8</accession>
<dbReference type="PATRIC" id="fig|320778.3.peg.70"/>
<evidence type="ECO:0000313" key="2">
    <source>
        <dbReference type="EMBL" id="KLV11742.1"/>
    </source>
</evidence>
<dbReference type="Pfam" id="PF20408">
    <property type="entry name" value="Abhydrolase_11"/>
    <property type="match status" value="1"/>
</dbReference>
<dbReference type="Gene3D" id="3.40.50.1820">
    <property type="entry name" value="alpha/beta hydrolase"/>
    <property type="match status" value="1"/>
</dbReference>
<reference evidence="2 3" key="1">
    <citation type="submission" date="2015-05" db="EMBL/GenBank/DDBJ databases">
        <title>Photobacterium galathea sp. nov.</title>
        <authorList>
            <person name="Machado H."/>
            <person name="Gram L."/>
        </authorList>
    </citation>
    <scope>NUCLEOTIDE SEQUENCE [LARGE SCALE GENOMIC DNA]</scope>
    <source>
        <strain evidence="2 3">DSM 22954</strain>
    </source>
</reference>
<dbReference type="InterPro" id="IPR026555">
    <property type="entry name" value="NSL3/Tex30"/>
</dbReference>
<dbReference type="InterPro" id="IPR029058">
    <property type="entry name" value="AB_hydrolase_fold"/>
</dbReference>
<dbReference type="InterPro" id="IPR046879">
    <property type="entry name" value="KANL3/Tex30_Abhydrolase"/>
</dbReference>
<keyword evidence="2" id="KW-0378">Hydrolase</keyword>
<dbReference type="RefSeq" id="WP_047883201.1">
    <property type="nucleotide sequence ID" value="NZ_CP071325.1"/>
</dbReference>
<proteinExistence type="predicted"/>
<organism evidence="2 3">
    <name type="scientific">Photobacterium ganghwense</name>
    <dbReference type="NCBI Taxonomy" id="320778"/>
    <lineage>
        <taxon>Bacteria</taxon>
        <taxon>Pseudomonadati</taxon>
        <taxon>Pseudomonadota</taxon>
        <taxon>Gammaproteobacteria</taxon>
        <taxon>Vibrionales</taxon>
        <taxon>Vibrionaceae</taxon>
        <taxon>Photobacterium</taxon>
    </lineage>
</organism>
<name>A0A0J1KBP8_9GAMM</name>
<dbReference type="OrthoDB" id="652634at2"/>
<dbReference type="STRING" id="320778.ABT57_00340"/>
<dbReference type="GO" id="GO:0016787">
    <property type="term" value="F:hydrolase activity"/>
    <property type="evidence" value="ECO:0007669"/>
    <property type="project" value="UniProtKB-KW"/>
</dbReference>
<dbReference type="Proteomes" id="UP000035909">
    <property type="component" value="Unassembled WGS sequence"/>
</dbReference>
<evidence type="ECO:0000259" key="1">
    <source>
        <dbReference type="Pfam" id="PF20408"/>
    </source>
</evidence>
<feature type="domain" description="KANL3/Tex30 alpha/beta hydrolase-like" evidence="1">
    <location>
        <begin position="15"/>
        <end position="217"/>
    </location>
</feature>
<comment type="caution">
    <text evidence="2">The sequence shown here is derived from an EMBL/GenBank/DDBJ whole genome shotgun (WGS) entry which is preliminary data.</text>
</comment>
<dbReference type="PANTHER" id="PTHR13136:SF11">
    <property type="entry name" value="TESTIS-EXPRESSED PROTEIN 30"/>
    <property type="match status" value="1"/>
</dbReference>
<protein>
    <submittedName>
        <fullName evidence="2">Alpha/beta hydrolase</fullName>
    </submittedName>
</protein>
<keyword evidence="3" id="KW-1185">Reference proteome</keyword>
<evidence type="ECO:0000313" key="3">
    <source>
        <dbReference type="Proteomes" id="UP000035909"/>
    </source>
</evidence>
<dbReference type="PANTHER" id="PTHR13136">
    <property type="entry name" value="TESTIS DEVELOPMENT PROTEIN PRTD"/>
    <property type="match status" value="1"/>
</dbReference>
<dbReference type="SUPFAM" id="SSF53474">
    <property type="entry name" value="alpha/beta-Hydrolases"/>
    <property type="match status" value="1"/>
</dbReference>
<dbReference type="EMBL" id="LDOU01000001">
    <property type="protein sequence ID" value="KLV11742.1"/>
    <property type="molecule type" value="Genomic_DNA"/>
</dbReference>
<gene>
    <name evidence="2" type="ORF">ABT57_00340</name>
</gene>
<dbReference type="AlphaFoldDB" id="A0A0J1KBP8"/>
<sequence length="224" mass="24401">MSEYLIDLPADGQYEATFLFAHGAGAGMDHAFMTTIAKGLTLHGIRVVRFDFPYMVKRRDDGKKRPPDRQPKLLLDFQRHIQAFATDGPLVIGGKSMGGRMASLMVTEIAAETPDVSDCQALVSGVACLGFPFHPPGKPENFRGDHLQTIAIPTLILQGERDTFGTREEVEGWQYAECVQTAFLPDGDHSFKPRKVSGHTEAGNLAQAVGVLAKFIKECVAGRG</sequence>